<name>A0A839QP38_9MICC</name>
<organism evidence="1 2">
    <name type="scientific">Paeniglutamicibacter cryotolerans</name>
    <dbReference type="NCBI Taxonomy" id="670079"/>
    <lineage>
        <taxon>Bacteria</taxon>
        <taxon>Bacillati</taxon>
        <taxon>Actinomycetota</taxon>
        <taxon>Actinomycetes</taxon>
        <taxon>Micrococcales</taxon>
        <taxon>Micrococcaceae</taxon>
        <taxon>Paeniglutamicibacter</taxon>
    </lineage>
</organism>
<gene>
    <name evidence="1" type="ORF">E9229_003960</name>
</gene>
<dbReference type="SUPFAM" id="SSF88659">
    <property type="entry name" value="Sigma3 and sigma4 domains of RNA polymerase sigma factors"/>
    <property type="match status" value="1"/>
</dbReference>
<feature type="non-terminal residue" evidence="1">
    <location>
        <position position="1"/>
    </location>
</feature>
<dbReference type="Proteomes" id="UP000523000">
    <property type="component" value="Unassembled WGS sequence"/>
</dbReference>
<evidence type="ECO:0000313" key="1">
    <source>
        <dbReference type="EMBL" id="MBB2997687.1"/>
    </source>
</evidence>
<reference evidence="1 2" key="1">
    <citation type="submission" date="2020-08" db="EMBL/GenBank/DDBJ databases">
        <title>Sequencing the genomes of 1000 actinobacteria strains.</title>
        <authorList>
            <person name="Klenk H.-P."/>
        </authorList>
    </citation>
    <scope>NUCLEOTIDE SEQUENCE [LARGE SCALE GENOMIC DNA]</scope>
    <source>
        <strain evidence="1 2">DSM 22826</strain>
    </source>
</reference>
<comment type="caution">
    <text evidence="1">The sequence shown here is derived from an EMBL/GenBank/DDBJ whole genome shotgun (WGS) entry which is preliminary data.</text>
</comment>
<proteinExistence type="predicted"/>
<accession>A0A839QP38</accession>
<dbReference type="EMBL" id="JACHVS010000006">
    <property type="protein sequence ID" value="MBB2997687.1"/>
    <property type="molecule type" value="Genomic_DNA"/>
</dbReference>
<sequence>RRYFDEDELVEPLKTLADQGDCNFILVPRTKSRYYEYAPLFHMLSARKLKQFGLPFLRMGQWPFQIAHGDVDRYLPHDFEGRLANAWASAVWPHLVSGSPLGAFSKNDPLKLLAHNLDYWIPPVTSFMQSVLGEFSLVEKDVEIPSRVQMSDGSFLEGVTPGFPRMGGDIWTGEEEAAEAVRETVENADSTGQLRGIIDTIRSHRAHDDFSPRWSHAREDFERKINHTRSKVKVSFIELPDTVPVQGPETEVVGNIVTTDFLTLLDPKEREIVVLLTSGFTRQAEIAEKLGYSTHSAVSKRLAKIRKKAEKYFE</sequence>
<dbReference type="RefSeq" id="WP_183513343.1">
    <property type="nucleotide sequence ID" value="NZ_JACHVS010000006.1"/>
</dbReference>
<protein>
    <submittedName>
        <fullName evidence="1">Uncharacterized protein</fullName>
    </submittedName>
</protein>
<evidence type="ECO:0000313" key="2">
    <source>
        <dbReference type="Proteomes" id="UP000523000"/>
    </source>
</evidence>
<keyword evidence="2" id="KW-1185">Reference proteome</keyword>
<dbReference type="AlphaFoldDB" id="A0A839QP38"/>
<dbReference type="InterPro" id="IPR036388">
    <property type="entry name" value="WH-like_DNA-bd_sf"/>
</dbReference>
<dbReference type="InterPro" id="IPR013324">
    <property type="entry name" value="RNA_pol_sigma_r3/r4-like"/>
</dbReference>
<dbReference type="Gene3D" id="1.10.10.10">
    <property type="entry name" value="Winged helix-like DNA-binding domain superfamily/Winged helix DNA-binding domain"/>
    <property type="match status" value="1"/>
</dbReference>